<accession>A3K0I7</accession>
<keyword evidence="2" id="KW-1185">Reference proteome</keyword>
<protein>
    <submittedName>
        <fullName evidence="1">Uncharacterized protein</fullName>
    </submittedName>
</protein>
<evidence type="ECO:0000313" key="2">
    <source>
        <dbReference type="Proteomes" id="UP000005713"/>
    </source>
</evidence>
<dbReference type="AlphaFoldDB" id="A3K0I7"/>
<dbReference type="Proteomes" id="UP000005713">
    <property type="component" value="Unassembled WGS sequence"/>
</dbReference>
<name>A3K0I7_SAGS3</name>
<gene>
    <name evidence="1" type="ORF">SSE37_23709</name>
</gene>
<evidence type="ECO:0000313" key="1">
    <source>
        <dbReference type="EMBL" id="EBA09302.1"/>
    </source>
</evidence>
<comment type="caution">
    <text evidence="1">The sequence shown here is derived from an EMBL/GenBank/DDBJ whole genome shotgun (WGS) entry which is preliminary data.</text>
</comment>
<organism evidence="1 2">
    <name type="scientific">Sagittula stellata (strain ATCC 700073 / DSM 11524 / E-37)</name>
    <dbReference type="NCBI Taxonomy" id="388399"/>
    <lineage>
        <taxon>Bacteria</taxon>
        <taxon>Pseudomonadati</taxon>
        <taxon>Pseudomonadota</taxon>
        <taxon>Alphaproteobacteria</taxon>
        <taxon>Rhodobacterales</taxon>
        <taxon>Roseobacteraceae</taxon>
        <taxon>Sagittula</taxon>
    </lineage>
</organism>
<proteinExistence type="predicted"/>
<sequence length="40" mass="4278">MPETLVDGALWQQGAPFLFLYLCVGGQVARQGRVNAKDGA</sequence>
<dbReference type="EMBL" id="AAYA01000003">
    <property type="protein sequence ID" value="EBA09302.1"/>
    <property type="molecule type" value="Genomic_DNA"/>
</dbReference>
<reference evidence="1 2" key="1">
    <citation type="submission" date="2006-06" db="EMBL/GenBank/DDBJ databases">
        <authorList>
            <person name="Moran M.A."/>
            <person name="Ferriera S."/>
            <person name="Johnson J."/>
            <person name="Kravitz S."/>
            <person name="Beeson K."/>
            <person name="Sutton G."/>
            <person name="Rogers Y.-H."/>
            <person name="Friedman R."/>
            <person name="Frazier M."/>
            <person name="Venter J.C."/>
        </authorList>
    </citation>
    <scope>NUCLEOTIDE SEQUENCE [LARGE SCALE GENOMIC DNA]</scope>
    <source>
        <strain evidence="1 2">E-37</strain>
    </source>
</reference>